<dbReference type="InterPro" id="IPR032093">
    <property type="entry name" value="PhoD_N"/>
</dbReference>
<dbReference type="Gene3D" id="3.60.21.70">
    <property type="entry name" value="PhoD-like phosphatase"/>
    <property type="match status" value="1"/>
</dbReference>
<dbReference type="PANTHER" id="PTHR43606:SF1">
    <property type="entry name" value="PHOD-LIKE PHOSPHATASE METALLOPHOSPHATASE DOMAIN-CONTAINING PROTEIN"/>
    <property type="match status" value="1"/>
</dbReference>
<dbReference type="Pfam" id="PF09423">
    <property type="entry name" value="PhoD"/>
    <property type="match status" value="1"/>
</dbReference>
<dbReference type="EMBL" id="PGEZ01000001">
    <property type="protein sequence ID" value="PJJ58189.1"/>
    <property type="molecule type" value="Genomic_DNA"/>
</dbReference>
<evidence type="ECO:0000313" key="3">
    <source>
        <dbReference type="EMBL" id="PJJ58189.1"/>
    </source>
</evidence>
<comment type="caution">
    <text evidence="3">The sequence shown here is derived from an EMBL/GenBank/DDBJ whole genome shotgun (WGS) entry which is preliminary data.</text>
</comment>
<reference evidence="3 4" key="1">
    <citation type="submission" date="2017-11" db="EMBL/GenBank/DDBJ databases">
        <title>Genomic Encyclopedia of Archaeal and Bacterial Type Strains, Phase II (KMG-II): From Individual Species to Whole Genera.</title>
        <authorList>
            <person name="Goeker M."/>
        </authorList>
    </citation>
    <scope>NUCLEOTIDE SEQUENCE [LARGE SCALE GENOMIC DNA]</scope>
    <source>
        <strain evidence="3 4">DSM 27763</strain>
    </source>
</reference>
<dbReference type="InterPro" id="IPR018946">
    <property type="entry name" value="PhoD-like_MPP"/>
</dbReference>
<dbReference type="PANTHER" id="PTHR43606">
    <property type="entry name" value="PHOSPHATASE, PUTATIVE (AFU_ORTHOLOGUE AFUA_6G08710)-RELATED"/>
    <property type="match status" value="1"/>
</dbReference>
<keyword evidence="4" id="KW-1185">Reference proteome</keyword>
<dbReference type="InterPro" id="IPR029052">
    <property type="entry name" value="Metallo-depent_PP-like"/>
</dbReference>
<dbReference type="PROSITE" id="PS51318">
    <property type="entry name" value="TAT"/>
    <property type="match status" value="1"/>
</dbReference>
<evidence type="ECO:0000259" key="1">
    <source>
        <dbReference type="Pfam" id="PF09423"/>
    </source>
</evidence>
<dbReference type="Proteomes" id="UP000230842">
    <property type="component" value="Unassembled WGS sequence"/>
</dbReference>
<dbReference type="AlphaFoldDB" id="A0A2M9BJS3"/>
<gene>
    <name evidence="3" type="ORF">CLV56_2435</name>
</gene>
<feature type="domain" description="PhoD-like phosphatase metallophosphatase" evidence="1">
    <location>
        <begin position="175"/>
        <end position="523"/>
    </location>
</feature>
<dbReference type="Gene3D" id="2.60.40.380">
    <property type="entry name" value="Purple acid phosphatase-like, N-terminal"/>
    <property type="match status" value="1"/>
</dbReference>
<sequence>MQVRDAVGSAGDASLVGMTEPTSRRQVLRGAAALGAGAAILGTASPALARGRDHLPALVRHGRPTLTHGVQSGDVLTDAATLWARADRRSRLVVELSRDPSFRRAITVPGPVVTDRSDFTGRLPLRHLPSGTELHYRVRAVDLRDPRRTSESVVGRLRTASTRRDDVRFLWSGDIAGQGWGVNPAYGGFRIADAMTARDADFFLCSGDTVYADGPVTESVALPDGSTWRNLVIEEKTKVAETLDEFRGQFRYNLLADNWRSFLAGTPVVGQWDDHEVTNNWYPGEVLADDRYTEKRVDVLAERARRAYHEYVPVSRLSPDPEGRIYRVLHLGPMLDLFVLDMRTHKDPNTANAETRSDGGVLGRRQTDWLLRELRRSRATWKVIAADLPIGLVVPDGSAAQEGIAQGDPGLPLGRERDIAEVLRGLQRYGIRNHVWLTADVHYTAAHHYAPERAAFGDFDPFWEFVSGPLNAGAFGPNALDGTFGPRAEFVAAPPRANASPAEGYQFFGEVEIDGGSQALTVTLRDVEGGALFTRTLEPHRR</sequence>
<organism evidence="3 4">
    <name type="scientific">Mumia flava</name>
    <dbReference type="NCBI Taxonomy" id="1348852"/>
    <lineage>
        <taxon>Bacteria</taxon>
        <taxon>Bacillati</taxon>
        <taxon>Actinomycetota</taxon>
        <taxon>Actinomycetes</taxon>
        <taxon>Propionibacteriales</taxon>
        <taxon>Nocardioidaceae</taxon>
        <taxon>Mumia</taxon>
    </lineage>
</organism>
<name>A0A2M9BJS3_9ACTN</name>
<evidence type="ECO:0000313" key="4">
    <source>
        <dbReference type="Proteomes" id="UP000230842"/>
    </source>
</evidence>
<protein>
    <submittedName>
        <fullName evidence="3">Alkaline phosphatase D</fullName>
    </submittedName>
</protein>
<dbReference type="SUPFAM" id="SSF56300">
    <property type="entry name" value="Metallo-dependent phosphatases"/>
    <property type="match status" value="1"/>
</dbReference>
<dbReference type="Pfam" id="PF16655">
    <property type="entry name" value="PhoD_N"/>
    <property type="match status" value="1"/>
</dbReference>
<feature type="domain" description="Phospholipase D N-terminal" evidence="2">
    <location>
        <begin position="68"/>
        <end position="159"/>
    </location>
</feature>
<proteinExistence type="predicted"/>
<dbReference type="InterPro" id="IPR052900">
    <property type="entry name" value="Phospholipid_Metab_Enz"/>
</dbReference>
<dbReference type="CDD" id="cd07389">
    <property type="entry name" value="MPP_PhoD"/>
    <property type="match status" value="1"/>
</dbReference>
<dbReference type="InterPro" id="IPR038607">
    <property type="entry name" value="PhoD-like_sf"/>
</dbReference>
<evidence type="ECO:0000259" key="2">
    <source>
        <dbReference type="Pfam" id="PF16655"/>
    </source>
</evidence>
<dbReference type="InterPro" id="IPR006311">
    <property type="entry name" value="TAT_signal"/>
</dbReference>
<accession>A0A2M9BJS3</accession>